<evidence type="ECO:0000256" key="2">
    <source>
        <dbReference type="SAM" id="Phobius"/>
    </source>
</evidence>
<keyword evidence="2" id="KW-1133">Transmembrane helix</keyword>
<name>A0A7V5VFD0_CALAY</name>
<feature type="transmembrane region" description="Helical" evidence="2">
    <location>
        <begin position="20"/>
        <end position="37"/>
    </location>
</feature>
<dbReference type="SMART" id="SM00450">
    <property type="entry name" value="RHOD"/>
    <property type="match status" value="1"/>
</dbReference>
<dbReference type="SUPFAM" id="SSF52821">
    <property type="entry name" value="Rhodanese/Cell cycle control phosphatase"/>
    <property type="match status" value="1"/>
</dbReference>
<evidence type="ECO:0000259" key="3">
    <source>
        <dbReference type="PROSITE" id="PS50206"/>
    </source>
</evidence>
<dbReference type="Gene3D" id="3.40.250.10">
    <property type="entry name" value="Rhodanese-like domain"/>
    <property type="match status" value="1"/>
</dbReference>
<keyword evidence="2" id="KW-0812">Transmembrane</keyword>
<feature type="compositionally biased region" description="Basic residues" evidence="1">
    <location>
        <begin position="205"/>
        <end position="215"/>
    </location>
</feature>
<keyword evidence="2" id="KW-0472">Membrane</keyword>
<protein>
    <submittedName>
        <fullName evidence="4">Rhodanese-like domain-containing protein</fullName>
    </submittedName>
</protein>
<evidence type="ECO:0000256" key="1">
    <source>
        <dbReference type="SAM" id="MobiDB-lite"/>
    </source>
</evidence>
<comment type="caution">
    <text evidence="4">The sequence shown here is derived from an EMBL/GenBank/DDBJ whole genome shotgun (WGS) entry which is preliminary data.</text>
</comment>
<dbReference type="GO" id="GO:0004792">
    <property type="term" value="F:thiosulfate-cyanide sulfurtransferase activity"/>
    <property type="evidence" value="ECO:0007669"/>
    <property type="project" value="TreeGrafter"/>
</dbReference>
<feature type="region of interest" description="Disordered" evidence="1">
    <location>
        <begin position="198"/>
        <end position="222"/>
    </location>
</feature>
<sequence>MAGEQVWEGGRLMRISSRNLGFGIMFLLGLILAFSPVDKMNISKVADRELLLSQLHSQSNYIEAEDVAHWIIDKEPGVLIVDIRPAGDYRKYHIPGSINIPLEKLLEKSSLELMDPSGTLVLASNGNTKASQAWLLLKEKGYDDVYVLHGGMNHWVKAFSAPPKPVEPYTDDEVFRYQFRLAAGPAMMGTARAATVNREAPVKPRTIKRKRRSVKKKVDEGC</sequence>
<proteinExistence type="predicted"/>
<accession>A0A7V5VFD0</accession>
<dbReference type="CDD" id="cd00158">
    <property type="entry name" value="RHOD"/>
    <property type="match status" value="1"/>
</dbReference>
<dbReference type="Proteomes" id="UP000885771">
    <property type="component" value="Unassembled WGS sequence"/>
</dbReference>
<dbReference type="PROSITE" id="PS50206">
    <property type="entry name" value="RHODANESE_3"/>
    <property type="match status" value="1"/>
</dbReference>
<dbReference type="EMBL" id="DRLI01000242">
    <property type="protein sequence ID" value="HHM02603.1"/>
    <property type="molecule type" value="Genomic_DNA"/>
</dbReference>
<reference evidence="4" key="1">
    <citation type="journal article" date="2020" name="mSystems">
        <title>Genome- and Community-Level Interaction Insights into Carbon Utilization and Element Cycling Functions of Hydrothermarchaeota in Hydrothermal Sediment.</title>
        <authorList>
            <person name="Zhou Z."/>
            <person name="Liu Y."/>
            <person name="Xu W."/>
            <person name="Pan J."/>
            <person name="Luo Z.H."/>
            <person name="Li M."/>
        </authorList>
    </citation>
    <scope>NUCLEOTIDE SEQUENCE [LARGE SCALE GENOMIC DNA]</scope>
    <source>
        <strain evidence="4">HyVt-460</strain>
    </source>
</reference>
<dbReference type="PANTHER" id="PTHR44086">
    <property type="entry name" value="THIOSULFATE SULFURTRANSFERASE RDL2, MITOCHONDRIAL-RELATED"/>
    <property type="match status" value="1"/>
</dbReference>
<evidence type="ECO:0000313" key="4">
    <source>
        <dbReference type="EMBL" id="HHM02603.1"/>
    </source>
</evidence>
<organism evidence="4">
    <name type="scientific">Caldithrix abyssi</name>
    <dbReference type="NCBI Taxonomy" id="187145"/>
    <lineage>
        <taxon>Bacteria</taxon>
        <taxon>Pseudomonadati</taxon>
        <taxon>Calditrichota</taxon>
        <taxon>Calditrichia</taxon>
        <taxon>Calditrichales</taxon>
        <taxon>Calditrichaceae</taxon>
        <taxon>Caldithrix</taxon>
    </lineage>
</organism>
<dbReference type="InterPro" id="IPR001763">
    <property type="entry name" value="Rhodanese-like_dom"/>
</dbReference>
<gene>
    <name evidence="4" type="ORF">ENJ15_06280</name>
</gene>
<feature type="domain" description="Rhodanese" evidence="3">
    <location>
        <begin position="74"/>
        <end position="160"/>
    </location>
</feature>
<dbReference type="InterPro" id="IPR036873">
    <property type="entry name" value="Rhodanese-like_dom_sf"/>
</dbReference>
<dbReference type="Pfam" id="PF00581">
    <property type="entry name" value="Rhodanese"/>
    <property type="match status" value="1"/>
</dbReference>
<dbReference type="AlphaFoldDB" id="A0A7V5VFD0"/>
<dbReference type="PANTHER" id="PTHR44086:SF13">
    <property type="entry name" value="THIOSULFATE SULFURTRANSFERASE PSPE"/>
    <property type="match status" value="1"/>
</dbReference>